<evidence type="ECO:0000256" key="1">
    <source>
        <dbReference type="ARBA" id="ARBA00022490"/>
    </source>
</evidence>
<keyword evidence="4" id="KW-0143">Chaperone</keyword>
<dbReference type="SUPFAM" id="SSF50346">
    <property type="entry name" value="PRC-barrel domain"/>
    <property type="match status" value="1"/>
</dbReference>
<reference evidence="7" key="1">
    <citation type="journal article" date="2015" name="Nature">
        <title>Complex archaea that bridge the gap between prokaryotes and eukaryotes.</title>
        <authorList>
            <person name="Spang A."/>
            <person name="Saw J.H."/>
            <person name="Jorgensen S.L."/>
            <person name="Zaremba-Niedzwiedzka K."/>
            <person name="Martijn J."/>
            <person name="Lind A.E."/>
            <person name="van Eijk R."/>
            <person name="Schleper C."/>
            <person name="Guy L."/>
            <person name="Ettema T.J."/>
        </authorList>
    </citation>
    <scope>NUCLEOTIDE SEQUENCE</scope>
</reference>
<evidence type="ECO:0000256" key="3">
    <source>
        <dbReference type="ARBA" id="ARBA00022552"/>
    </source>
</evidence>
<name>A0A0F9EEN8_9ZZZZ</name>
<dbReference type="EMBL" id="LAZR01025281">
    <property type="protein sequence ID" value="KKL72414.1"/>
    <property type="molecule type" value="Genomic_DNA"/>
</dbReference>
<evidence type="ECO:0000259" key="5">
    <source>
        <dbReference type="Pfam" id="PF01782"/>
    </source>
</evidence>
<dbReference type="InterPro" id="IPR009000">
    <property type="entry name" value="Transl_B-barrel_sf"/>
</dbReference>
<evidence type="ECO:0000256" key="4">
    <source>
        <dbReference type="ARBA" id="ARBA00023186"/>
    </source>
</evidence>
<dbReference type="GO" id="GO:0005840">
    <property type="term" value="C:ribosome"/>
    <property type="evidence" value="ECO:0007669"/>
    <property type="project" value="InterPro"/>
</dbReference>
<feature type="domain" description="Ribosome maturation factor RimM PRC barrel" evidence="6">
    <location>
        <begin position="101"/>
        <end position="169"/>
    </location>
</feature>
<gene>
    <name evidence="7" type="ORF">LCGC14_2085160</name>
</gene>
<dbReference type="GO" id="GO:0043022">
    <property type="term" value="F:ribosome binding"/>
    <property type="evidence" value="ECO:0007669"/>
    <property type="project" value="InterPro"/>
</dbReference>
<evidence type="ECO:0000313" key="7">
    <source>
        <dbReference type="EMBL" id="KKL72414.1"/>
    </source>
</evidence>
<sequence length="171" mass="18161">MTKQSDLVCVGAIAGAFGVKGEVRLKSYCADPAAIADYAPLTTSDGSRSFEVTLLRPIKTGYGARITGVQTREEADALAGTQLYAARDKLPGLPDDEYYYADLIGLEVCDTGGVSLGRVREVLNHGAEDLLETDAPGRNDTVLLPFTKATVPTVDLAARRIIADPPEGLFD</sequence>
<dbReference type="InterPro" id="IPR002676">
    <property type="entry name" value="RimM_N"/>
</dbReference>
<evidence type="ECO:0000256" key="2">
    <source>
        <dbReference type="ARBA" id="ARBA00022517"/>
    </source>
</evidence>
<dbReference type="Pfam" id="PF01782">
    <property type="entry name" value="RimM"/>
    <property type="match status" value="1"/>
</dbReference>
<dbReference type="AlphaFoldDB" id="A0A0F9EEN8"/>
<protein>
    <recommendedName>
        <fullName evidence="8">RimM N-terminal domain-containing protein</fullName>
    </recommendedName>
</protein>
<dbReference type="PANTHER" id="PTHR33692:SF1">
    <property type="entry name" value="RIBOSOME MATURATION FACTOR RIMM"/>
    <property type="match status" value="1"/>
</dbReference>
<dbReference type="Pfam" id="PF24986">
    <property type="entry name" value="PRC_RimM"/>
    <property type="match status" value="1"/>
</dbReference>
<evidence type="ECO:0008006" key="8">
    <source>
        <dbReference type="Google" id="ProtNLM"/>
    </source>
</evidence>
<organism evidence="7">
    <name type="scientific">marine sediment metagenome</name>
    <dbReference type="NCBI Taxonomy" id="412755"/>
    <lineage>
        <taxon>unclassified sequences</taxon>
        <taxon>metagenomes</taxon>
        <taxon>ecological metagenomes</taxon>
    </lineage>
</organism>
<dbReference type="Gene3D" id="2.40.30.60">
    <property type="entry name" value="RimM"/>
    <property type="match status" value="1"/>
</dbReference>
<dbReference type="PANTHER" id="PTHR33692">
    <property type="entry name" value="RIBOSOME MATURATION FACTOR RIMM"/>
    <property type="match status" value="1"/>
</dbReference>
<keyword evidence="2" id="KW-0690">Ribosome biogenesis</keyword>
<comment type="caution">
    <text evidence="7">The sequence shown here is derived from an EMBL/GenBank/DDBJ whole genome shotgun (WGS) entry which is preliminary data.</text>
</comment>
<dbReference type="SUPFAM" id="SSF50447">
    <property type="entry name" value="Translation proteins"/>
    <property type="match status" value="1"/>
</dbReference>
<feature type="domain" description="RimM N-terminal" evidence="5">
    <location>
        <begin position="9"/>
        <end position="88"/>
    </location>
</feature>
<proteinExistence type="inferred from homology"/>
<dbReference type="InterPro" id="IPR036976">
    <property type="entry name" value="RimM_N_sf"/>
</dbReference>
<dbReference type="InterPro" id="IPR011961">
    <property type="entry name" value="RimM"/>
</dbReference>
<keyword evidence="1" id="KW-0963">Cytoplasm</keyword>
<dbReference type="GO" id="GO:0006364">
    <property type="term" value="P:rRNA processing"/>
    <property type="evidence" value="ECO:0007669"/>
    <property type="project" value="UniProtKB-KW"/>
</dbReference>
<dbReference type="Gene3D" id="2.30.30.240">
    <property type="entry name" value="PRC-barrel domain"/>
    <property type="match status" value="1"/>
</dbReference>
<keyword evidence="3" id="KW-0698">rRNA processing</keyword>
<evidence type="ECO:0000259" key="6">
    <source>
        <dbReference type="Pfam" id="PF24986"/>
    </source>
</evidence>
<dbReference type="InterPro" id="IPR011033">
    <property type="entry name" value="PRC_barrel-like_sf"/>
</dbReference>
<dbReference type="NCBIfam" id="TIGR02273">
    <property type="entry name" value="16S_RimM"/>
    <property type="match status" value="1"/>
</dbReference>
<dbReference type="InterPro" id="IPR056792">
    <property type="entry name" value="PRC_RimM"/>
</dbReference>
<accession>A0A0F9EEN8</accession>
<dbReference type="HAMAP" id="MF_00014">
    <property type="entry name" value="Ribosome_mat_RimM"/>
    <property type="match status" value="1"/>
</dbReference>